<dbReference type="GO" id="GO:0004722">
    <property type="term" value="F:protein serine/threonine phosphatase activity"/>
    <property type="evidence" value="ECO:0007669"/>
    <property type="project" value="UniProtKB-EC"/>
</dbReference>
<keyword evidence="2" id="KW-0378">Hydrolase</keyword>
<dbReference type="InterPro" id="IPR015655">
    <property type="entry name" value="PP2C"/>
</dbReference>
<accession>A0A173QYD3</accession>
<dbReference type="SUPFAM" id="SSF81606">
    <property type="entry name" value="PP2C-like"/>
    <property type="match status" value="1"/>
</dbReference>
<protein>
    <submittedName>
        <fullName evidence="2">Serine/threonine phosphatase stp</fullName>
        <ecNumber evidence="2">3.1.3.16</ecNumber>
    </submittedName>
</protein>
<dbReference type="InterPro" id="IPR001932">
    <property type="entry name" value="PPM-type_phosphatase-like_dom"/>
</dbReference>
<dbReference type="PROSITE" id="PS51746">
    <property type="entry name" value="PPM_2"/>
    <property type="match status" value="1"/>
</dbReference>
<sequence>MKTMLRKKVIHSMISDIYLARNRSIMRISAACSCHIGKRRKNNEDNFFFAGRYMASCNNGLGSILEKNFPLKKDRFFAVFDGMGGGEYGEIASYMGAKATEEYLNAEEADDIAGKKGYLEKMCTHVNDRIFKETLRLDAEMMGSTLAGLYFTGNQVWTVNVGDSRCFLLRDGKLRQISEDQTDEAYMKENGIQGRKPYLTQYMGMNPEEVRVLPYMDCLQTKRGDRFLICSDGVSDMVPVDFLETMMQQTQSTAKCVDAILTAALDAGGKDNITAIVLEINR</sequence>
<evidence type="ECO:0000313" key="2">
    <source>
        <dbReference type="EMBL" id="CUM70557.1"/>
    </source>
</evidence>
<dbReference type="EC" id="3.1.3.16" evidence="2"/>
<organism evidence="2 3">
    <name type="scientific">Coprococcus comes</name>
    <dbReference type="NCBI Taxonomy" id="410072"/>
    <lineage>
        <taxon>Bacteria</taxon>
        <taxon>Bacillati</taxon>
        <taxon>Bacillota</taxon>
        <taxon>Clostridia</taxon>
        <taxon>Lachnospirales</taxon>
        <taxon>Lachnospiraceae</taxon>
        <taxon>Coprococcus</taxon>
    </lineage>
</organism>
<dbReference type="AlphaFoldDB" id="A0A173QYD3"/>
<reference evidence="2 3" key="1">
    <citation type="submission" date="2015-09" db="EMBL/GenBank/DDBJ databases">
        <authorList>
            <consortium name="Pathogen Informatics"/>
        </authorList>
    </citation>
    <scope>NUCLEOTIDE SEQUENCE [LARGE SCALE GENOMIC DNA]</scope>
    <source>
        <strain evidence="2 3">2789STDY5834962</strain>
    </source>
</reference>
<dbReference type="Gene3D" id="3.60.40.10">
    <property type="entry name" value="PPM-type phosphatase domain"/>
    <property type="match status" value="1"/>
</dbReference>
<feature type="domain" description="PPM-type phosphatase" evidence="1">
    <location>
        <begin position="27"/>
        <end position="280"/>
    </location>
</feature>
<dbReference type="SMART" id="SM00332">
    <property type="entry name" value="PP2Cc"/>
    <property type="match status" value="1"/>
</dbReference>
<gene>
    <name evidence="2" type="primary">stp_1</name>
    <name evidence="2" type="ORF">ERS852574_00153</name>
</gene>
<dbReference type="OrthoDB" id="9801841at2"/>
<dbReference type="InterPro" id="IPR036457">
    <property type="entry name" value="PPM-type-like_dom_sf"/>
</dbReference>
<proteinExistence type="predicted"/>
<dbReference type="EMBL" id="CYXR01000001">
    <property type="protein sequence ID" value="CUM70557.1"/>
    <property type="molecule type" value="Genomic_DNA"/>
</dbReference>
<dbReference type="Pfam" id="PF13672">
    <property type="entry name" value="PP2C_2"/>
    <property type="match status" value="1"/>
</dbReference>
<evidence type="ECO:0000313" key="3">
    <source>
        <dbReference type="Proteomes" id="UP000095727"/>
    </source>
</evidence>
<dbReference type="SMART" id="SM00331">
    <property type="entry name" value="PP2C_SIG"/>
    <property type="match status" value="1"/>
</dbReference>
<dbReference type="PANTHER" id="PTHR47992">
    <property type="entry name" value="PROTEIN PHOSPHATASE"/>
    <property type="match status" value="1"/>
</dbReference>
<dbReference type="CDD" id="cd00143">
    <property type="entry name" value="PP2Cc"/>
    <property type="match status" value="1"/>
</dbReference>
<name>A0A173QYD3_9FIRM</name>
<dbReference type="Proteomes" id="UP000095727">
    <property type="component" value="Unassembled WGS sequence"/>
</dbReference>
<evidence type="ECO:0000259" key="1">
    <source>
        <dbReference type="PROSITE" id="PS51746"/>
    </source>
</evidence>